<dbReference type="Gene3D" id="2.120.10.30">
    <property type="entry name" value="TolB, C-terminal domain"/>
    <property type="match status" value="1"/>
</dbReference>
<dbReference type="SUPFAM" id="SSF101898">
    <property type="entry name" value="NHL repeat"/>
    <property type="match status" value="1"/>
</dbReference>
<organism evidence="1 2">
    <name type="scientific">Dreissena polymorpha</name>
    <name type="common">Zebra mussel</name>
    <name type="synonym">Mytilus polymorpha</name>
    <dbReference type="NCBI Taxonomy" id="45954"/>
    <lineage>
        <taxon>Eukaryota</taxon>
        <taxon>Metazoa</taxon>
        <taxon>Spiralia</taxon>
        <taxon>Lophotrochozoa</taxon>
        <taxon>Mollusca</taxon>
        <taxon>Bivalvia</taxon>
        <taxon>Autobranchia</taxon>
        <taxon>Heteroconchia</taxon>
        <taxon>Euheterodonta</taxon>
        <taxon>Imparidentia</taxon>
        <taxon>Neoheterodontei</taxon>
        <taxon>Myida</taxon>
        <taxon>Dreissenoidea</taxon>
        <taxon>Dreissenidae</taxon>
        <taxon>Dreissena</taxon>
    </lineage>
</organism>
<dbReference type="Proteomes" id="UP000828390">
    <property type="component" value="Unassembled WGS sequence"/>
</dbReference>
<proteinExistence type="predicted"/>
<accession>A0A9D4EHN7</accession>
<sequence length="245" mass="28053">MVCNKNGQLIITDCVHNSVQVFDADGTILDEYECPQPSGVCLVFSDLVAVSRRIGSCVELLRYDHLRQRFDCAERIQLKCDLKHYDIKCDDSYIYILCENGALHYINKIRKPECGLIRPSGITEKVNSFDLCKHFFYLSTNEVIYCIDHVGSRIWTYSPSRSSGETRQRWSFEGLTVTNNCLYVAQWAMNSILKMSLRGDFLAEEEVPTVACPFKLTFAGRRLLISQYSSDLEREACGTIVQLKR</sequence>
<dbReference type="AlphaFoldDB" id="A0A9D4EHN7"/>
<name>A0A9D4EHN7_DREPO</name>
<keyword evidence="2" id="KW-1185">Reference proteome</keyword>
<evidence type="ECO:0000313" key="2">
    <source>
        <dbReference type="Proteomes" id="UP000828390"/>
    </source>
</evidence>
<dbReference type="InterPro" id="IPR011042">
    <property type="entry name" value="6-blade_b-propeller_TolB-like"/>
</dbReference>
<evidence type="ECO:0000313" key="1">
    <source>
        <dbReference type="EMBL" id="KAH3779414.1"/>
    </source>
</evidence>
<reference evidence="1" key="2">
    <citation type="submission" date="2020-11" db="EMBL/GenBank/DDBJ databases">
        <authorList>
            <person name="McCartney M.A."/>
            <person name="Auch B."/>
            <person name="Kono T."/>
            <person name="Mallez S."/>
            <person name="Becker A."/>
            <person name="Gohl D.M."/>
            <person name="Silverstein K.A.T."/>
            <person name="Koren S."/>
            <person name="Bechman K.B."/>
            <person name="Herman A."/>
            <person name="Abrahante J.E."/>
            <person name="Garbe J."/>
        </authorList>
    </citation>
    <scope>NUCLEOTIDE SEQUENCE</scope>
    <source>
        <strain evidence="1">Duluth1</strain>
        <tissue evidence="1">Whole animal</tissue>
    </source>
</reference>
<reference evidence="1" key="1">
    <citation type="journal article" date="2019" name="bioRxiv">
        <title>The Genome of the Zebra Mussel, Dreissena polymorpha: A Resource for Invasive Species Research.</title>
        <authorList>
            <person name="McCartney M.A."/>
            <person name="Auch B."/>
            <person name="Kono T."/>
            <person name="Mallez S."/>
            <person name="Zhang Y."/>
            <person name="Obille A."/>
            <person name="Becker A."/>
            <person name="Abrahante J.E."/>
            <person name="Garbe J."/>
            <person name="Badalamenti J.P."/>
            <person name="Herman A."/>
            <person name="Mangelson H."/>
            <person name="Liachko I."/>
            <person name="Sullivan S."/>
            <person name="Sone E.D."/>
            <person name="Koren S."/>
            <person name="Silverstein K.A.T."/>
            <person name="Beckman K.B."/>
            <person name="Gohl D.M."/>
        </authorList>
    </citation>
    <scope>NUCLEOTIDE SEQUENCE</scope>
    <source>
        <strain evidence="1">Duluth1</strain>
        <tissue evidence="1">Whole animal</tissue>
    </source>
</reference>
<protein>
    <submittedName>
        <fullName evidence="1">Uncharacterized protein</fullName>
    </submittedName>
</protein>
<comment type="caution">
    <text evidence="1">The sequence shown here is derived from an EMBL/GenBank/DDBJ whole genome shotgun (WGS) entry which is preliminary data.</text>
</comment>
<dbReference type="EMBL" id="JAIWYP010000008">
    <property type="protein sequence ID" value="KAH3779414.1"/>
    <property type="molecule type" value="Genomic_DNA"/>
</dbReference>
<gene>
    <name evidence="1" type="ORF">DPMN_157217</name>
</gene>